<keyword evidence="3" id="KW-1185">Reference proteome</keyword>
<comment type="caution">
    <text evidence="2">The sequence shown here is derived from an EMBL/GenBank/DDBJ whole genome shotgun (WGS) entry which is preliminary data.</text>
</comment>
<proteinExistence type="predicted"/>
<feature type="region of interest" description="Disordered" evidence="1">
    <location>
        <begin position="1"/>
        <end position="78"/>
    </location>
</feature>
<reference evidence="2 3" key="1">
    <citation type="submission" date="2018-07" db="EMBL/GenBank/DDBJ databases">
        <title>Genomic Encyclopedia of Type Strains, Phase IV (KMG-IV): sequencing the most valuable type-strain genomes for metagenomic binning, comparative biology and taxonomic classification.</title>
        <authorList>
            <person name="Goeker M."/>
        </authorList>
    </citation>
    <scope>NUCLEOTIDE SEQUENCE [LARGE SCALE GENOMIC DNA]</scope>
    <source>
        <strain evidence="2 3">DSM 26407</strain>
    </source>
</reference>
<name>A0A369CES2_9GAMM</name>
<evidence type="ECO:0000313" key="3">
    <source>
        <dbReference type="Proteomes" id="UP000252707"/>
    </source>
</evidence>
<dbReference type="AlphaFoldDB" id="A0A369CES2"/>
<feature type="compositionally biased region" description="Basic and acidic residues" evidence="1">
    <location>
        <begin position="45"/>
        <end position="59"/>
    </location>
</feature>
<evidence type="ECO:0000313" key="2">
    <source>
        <dbReference type="EMBL" id="RCX32071.1"/>
    </source>
</evidence>
<dbReference type="EMBL" id="QPJY01000002">
    <property type="protein sequence ID" value="RCX32071.1"/>
    <property type="molecule type" value="Genomic_DNA"/>
</dbReference>
<organism evidence="2 3">
    <name type="scientific">Thioalbus denitrificans</name>
    <dbReference type="NCBI Taxonomy" id="547122"/>
    <lineage>
        <taxon>Bacteria</taxon>
        <taxon>Pseudomonadati</taxon>
        <taxon>Pseudomonadota</taxon>
        <taxon>Gammaproteobacteria</taxon>
        <taxon>Chromatiales</taxon>
        <taxon>Ectothiorhodospiraceae</taxon>
        <taxon>Thioalbus</taxon>
    </lineage>
</organism>
<sequence>MTTKKTKPEADAEAATPEAKTAEAAAAESTPPEPAAGADAVAESPKAKAAEIPDWKRADYTGPLDCAQADWRNRHLTK</sequence>
<accession>A0A369CES2</accession>
<protein>
    <submittedName>
        <fullName evidence="2">Uncharacterized protein</fullName>
    </submittedName>
</protein>
<feature type="compositionally biased region" description="Basic and acidic residues" evidence="1">
    <location>
        <begin position="1"/>
        <end position="10"/>
    </location>
</feature>
<gene>
    <name evidence="2" type="ORF">DFQ59_102424</name>
</gene>
<feature type="compositionally biased region" description="Low complexity" evidence="1">
    <location>
        <begin position="13"/>
        <end position="30"/>
    </location>
</feature>
<dbReference type="RefSeq" id="WP_114278890.1">
    <property type="nucleotide sequence ID" value="NZ_QPJY01000002.1"/>
</dbReference>
<evidence type="ECO:0000256" key="1">
    <source>
        <dbReference type="SAM" id="MobiDB-lite"/>
    </source>
</evidence>
<dbReference type="Proteomes" id="UP000252707">
    <property type="component" value="Unassembled WGS sequence"/>
</dbReference>